<dbReference type="SUPFAM" id="SSF53187">
    <property type="entry name" value="Zn-dependent exopeptidases"/>
    <property type="match status" value="1"/>
</dbReference>
<name>A0ABW0GNM7_9MICO</name>
<dbReference type="Gene3D" id="2.60.120.380">
    <property type="match status" value="1"/>
</dbReference>
<reference evidence="11" key="1">
    <citation type="journal article" date="2019" name="Int. J. Syst. Evol. Microbiol.">
        <title>The Global Catalogue of Microorganisms (GCM) 10K type strain sequencing project: providing services to taxonomists for standard genome sequencing and annotation.</title>
        <authorList>
            <consortium name="The Broad Institute Genomics Platform"/>
            <consortium name="The Broad Institute Genome Sequencing Center for Infectious Disease"/>
            <person name="Wu L."/>
            <person name="Ma J."/>
        </authorList>
    </citation>
    <scope>NUCLEOTIDE SEQUENCE [LARGE SCALE GENOMIC DNA]</scope>
    <source>
        <strain evidence="11">CCUG 43114</strain>
    </source>
</reference>
<dbReference type="PANTHER" id="PTHR11705">
    <property type="entry name" value="PROTEASE FAMILY M14 CARBOXYPEPTIDASE A,B"/>
    <property type="match status" value="1"/>
</dbReference>
<keyword evidence="5" id="KW-0862">Zinc</keyword>
<organism evidence="10 11">
    <name type="scientific">Aquipuribacter nitratireducens</name>
    <dbReference type="NCBI Taxonomy" id="650104"/>
    <lineage>
        <taxon>Bacteria</taxon>
        <taxon>Bacillati</taxon>
        <taxon>Actinomycetota</taxon>
        <taxon>Actinomycetes</taxon>
        <taxon>Micrococcales</taxon>
        <taxon>Intrasporangiaceae</taxon>
        <taxon>Aquipuribacter</taxon>
    </lineage>
</organism>
<comment type="caution">
    <text evidence="10">The sequence shown here is derived from an EMBL/GenBank/DDBJ whole genome shotgun (WGS) entry which is preliminary data.</text>
</comment>
<comment type="cofactor">
    <cofactor evidence="1">
        <name>Zn(2+)</name>
        <dbReference type="ChEBI" id="CHEBI:29105"/>
    </cofactor>
</comment>
<evidence type="ECO:0000256" key="6">
    <source>
        <dbReference type="ARBA" id="ARBA00023049"/>
    </source>
</evidence>
<evidence type="ECO:0000256" key="3">
    <source>
        <dbReference type="ARBA" id="ARBA00022670"/>
    </source>
</evidence>
<keyword evidence="10" id="KW-0121">Carboxypeptidase</keyword>
<dbReference type="InterPro" id="IPR000834">
    <property type="entry name" value="Peptidase_M14"/>
</dbReference>
<evidence type="ECO:0000256" key="2">
    <source>
        <dbReference type="ARBA" id="ARBA00005988"/>
    </source>
</evidence>
<dbReference type="EMBL" id="JBHSLD010000009">
    <property type="protein sequence ID" value="MFC5381153.1"/>
    <property type="molecule type" value="Genomic_DNA"/>
</dbReference>
<dbReference type="InterPro" id="IPR033810">
    <property type="entry name" value="Carboxypeptidase_T"/>
</dbReference>
<dbReference type="PANTHER" id="PTHR11705:SF143">
    <property type="entry name" value="SLL0236 PROTEIN"/>
    <property type="match status" value="1"/>
</dbReference>
<protein>
    <submittedName>
        <fullName evidence="10">M14 family metallopeptidase</fullName>
        <ecNumber evidence="10">3.4.17.-</ecNumber>
    </submittedName>
</protein>
<evidence type="ECO:0000313" key="10">
    <source>
        <dbReference type="EMBL" id="MFC5381153.1"/>
    </source>
</evidence>
<gene>
    <name evidence="10" type="ORF">ACFPJ6_10150</name>
</gene>
<dbReference type="PROSITE" id="PS52035">
    <property type="entry name" value="PEPTIDASE_M14"/>
    <property type="match status" value="1"/>
</dbReference>
<accession>A0ABW0GNM7</accession>
<dbReference type="Proteomes" id="UP001596122">
    <property type="component" value="Unassembled WGS sequence"/>
</dbReference>
<feature type="region of interest" description="Disordered" evidence="8">
    <location>
        <begin position="631"/>
        <end position="660"/>
    </location>
</feature>
<evidence type="ECO:0000256" key="5">
    <source>
        <dbReference type="ARBA" id="ARBA00022833"/>
    </source>
</evidence>
<dbReference type="Pfam" id="PF00246">
    <property type="entry name" value="Peptidase_M14"/>
    <property type="match status" value="1"/>
</dbReference>
<evidence type="ECO:0000256" key="1">
    <source>
        <dbReference type="ARBA" id="ARBA00001947"/>
    </source>
</evidence>
<dbReference type="Gene3D" id="3.40.630.10">
    <property type="entry name" value="Zn peptidases"/>
    <property type="match status" value="1"/>
</dbReference>
<feature type="domain" description="Peptidase M14" evidence="9">
    <location>
        <begin position="237"/>
        <end position="543"/>
    </location>
</feature>
<evidence type="ECO:0000259" key="9">
    <source>
        <dbReference type="PROSITE" id="PS52035"/>
    </source>
</evidence>
<dbReference type="GO" id="GO:0004180">
    <property type="term" value="F:carboxypeptidase activity"/>
    <property type="evidence" value="ECO:0007669"/>
    <property type="project" value="UniProtKB-KW"/>
</dbReference>
<keyword evidence="6" id="KW-0482">Metalloprotease</keyword>
<keyword evidence="3" id="KW-0645">Protease</keyword>
<keyword evidence="4 10" id="KW-0378">Hydrolase</keyword>
<comment type="similarity">
    <text evidence="2 7">Belongs to the peptidase M14 family.</text>
</comment>
<dbReference type="CDD" id="cd03859">
    <property type="entry name" value="M14_CPT"/>
    <property type="match status" value="1"/>
</dbReference>
<feature type="active site" description="Proton donor/acceptor" evidence="7">
    <location>
        <position position="519"/>
    </location>
</feature>
<keyword evidence="11" id="KW-1185">Reference proteome</keyword>
<sequence>MSFVPALSSRRARAVVGLTGALVVTGALVTVPSAVADPTNVLSVGAAQSRDCAAGPARGAGVDSYTVTAPTSGLVEAGIAGSGDWDLAVLDAAGDVVAASAGFGGREKATGFVDAGTELTVQGCLLSGRPGEVTVDLTFLEILGEPETSQLVTVETPDRKAKERLQALDLDLTEHGTPTSIDVVLHGEADAEALEEAGFDYDVEIADLGAQSAADRRADAQFAAANETTGLPSGRTEYRRLADYEAELKQLVAANPGLVRPITLEELTVEGREVHGIEITTDVDRVHDGKPVFLHMGLHHAREWPSGEHAMEWAYELLDGYGSDAEITDLVEETRTIIVPVVNPDGFTISREATTTDTFGTFSYDNKRKNCAISAVTPAQFRTGTCAANNAGRYRGTDLNRNYGGLWGGPGASTSWSSDTYRGDEPFSEPESRNIQALVASRSVTTLITNHTYSNLWLRPPGVAATGAPLEEPLYKALGAKATAHNGYANIPSYELYDTTGGTEDWAFWTAGSMGFTPEIGDENFHPAFERAVVAEYLGLEPAAGAGLGGNRAAYLEIQRATADPAYHSRIVGTAPAGWSIEVSKQFLTSTSPVVGRGGEVIQFEDSLSSRYDSTGGRFDFAVNPSTRPIVAGRDGREPTAPPQPPATLANPAGTPGENRALSLSGPYETTTFTIEEGYDNAFADLRFTWGSAAVADWDFYVFDADGDVVGSAATGAQPEVVTLRDPVPGDYTVVVFNYAGGVNDDWSGSVSYRNPTPRVVNEPEAWTLTCTDQRGEVKAVRDVVVARGETVDVANVCAAQSRASKAASRG</sequence>
<proteinExistence type="inferred from homology"/>
<evidence type="ECO:0000256" key="4">
    <source>
        <dbReference type="ARBA" id="ARBA00022801"/>
    </source>
</evidence>
<dbReference type="RefSeq" id="WP_340270555.1">
    <property type="nucleotide sequence ID" value="NZ_JBBEOG010000007.1"/>
</dbReference>
<dbReference type="SMART" id="SM00631">
    <property type="entry name" value="Zn_pept"/>
    <property type="match status" value="1"/>
</dbReference>
<evidence type="ECO:0000313" key="11">
    <source>
        <dbReference type="Proteomes" id="UP001596122"/>
    </source>
</evidence>
<evidence type="ECO:0000256" key="7">
    <source>
        <dbReference type="PROSITE-ProRule" id="PRU01379"/>
    </source>
</evidence>
<dbReference type="EC" id="3.4.17.-" evidence="10"/>
<evidence type="ECO:0000256" key="8">
    <source>
        <dbReference type="SAM" id="MobiDB-lite"/>
    </source>
</evidence>